<dbReference type="InParanoid" id="A0A0P8XN86"/>
<dbReference type="GeneID" id="6495740"/>
<evidence type="ECO:0000256" key="2">
    <source>
        <dbReference type="ARBA" id="ARBA00022692"/>
    </source>
</evidence>
<evidence type="ECO:0000259" key="7">
    <source>
        <dbReference type="PROSITE" id="PS50954"/>
    </source>
</evidence>
<dbReference type="AlphaFoldDB" id="A0A0P8XN86"/>
<dbReference type="FunFam" id="3.30.70.330:FF:000695">
    <property type="entry name" value="Blast:CCR4-NOT transcription complex subunit 11"/>
    <property type="match status" value="1"/>
</dbReference>
<evidence type="ECO:0000256" key="6">
    <source>
        <dbReference type="SAM" id="Phobius"/>
    </source>
</evidence>
<dbReference type="InterPro" id="IPR011015">
    <property type="entry name" value="LEM/LEM-like_dom_sf"/>
</dbReference>
<dbReference type="CDD" id="cd12286">
    <property type="entry name" value="RRM_Man1"/>
    <property type="match status" value="1"/>
</dbReference>
<dbReference type="Gene3D" id="1.10.720.40">
    <property type="match status" value="1"/>
</dbReference>
<dbReference type="GO" id="GO:0006998">
    <property type="term" value="P:nuclear envelope organization"/>
    <property type="evidence" value="ECO:0007669"/>
    <property type="project" value="TreeGrafter"/>
</dbReference>
<evidence type="ECO:0000256" key="4">
    <source>
        <dbReference type="ARBA" id="ARBA00023136"/>
    </source>
</evidence>
<keyword evidence="3 6" id="KW-1133">Transmembrane helix</keyword>
<feature type="transmembrane region" description="Helical" evidence="6">
    <location>
        <begin position="249"/>
        <end position="271"/>
    </location>
</feature>
<dbReference type="InterPro" id="IPR035979">
    <property type="entry name" value="RBD_domain_sf"/>
</dbReference>
<reference evidence="8 9" key="1">
    <citation type="journal article" date="2007" name="Nature">
        <title>Evolution of genes and genomes on the Drosophila phylogeny.</title>
        <authorList>
            <consortium name="Drosophila 12 Genomes Consortium"/>
            <person name="Clark A.G."/>
            <person name="Eisen M.B."/>
            <person name="Smith D.R."/>
            <person name="Bergman C.M."/>
            <person name="Oliver B."/>
            <person name="Markow T.A."/>
            <person name="Kaufman T.C."/>
            <person name="Kellis M."/>
            <person name="Gelbart W."/>
            <person name="Iyer V.N."/>
            <person name="Pollard D.A."/>
            <person name="Sackton T.B."/>
            <person name="Larracuente A.M."/>
            <person name="Singh N.D."/>
            <person name="Abad J.P."/>
            <person name="Abt D.N."/>
            <person name="Adryan B."/>
            <person name="Aguade M."/>
            <person name="Akashi H."/>
            <person name="Anderson W.W."/>
            <person name="Aquadro C.F."/>
            <person name="Ardell D.H."/>
            <person name="Arguello R."/>
            <person name="Artieri C.G."/>
            <person name="Barbash D.A."/>
            <person name="Barker D."/>
            <person name="Barsanti P."/>
            <person name="Batterham P."/>
            <person name="Batzoglou S."/>
            <person name="Begun D."/>
            <person name="Bhutkar A."/>
            <person name="Blanco E."/>
            <person name="Bosak S.A."/>
            <person name="Bradley R.K."/>
            <person name="Brand A.D."/>
            <person name="Brent M.R."/>
            <person name="Brooks A.N."/>
            <person name="Brown R.H."/>
            <person name="Butlin R.K."/>
            <person name="Caggese C."/>
            <person name="Calvi B.R."/>
            <person name="Bernardo de Carvalho A."/>
            <person name="Caspi A."/>
            <person name="Castrezana S."/>
            <person name="Celniker S.E."/>
            <person name="Chang J.L."/>
            <person name="Chapple C."/>
            <person name="Chatterji S."/>
            <person name="Chinwalla A."/>
            <person name="Civetta A."/>
            <person name="Clifton S.W."/>
            <person name="Comeron J.M."/>
            <person name="Costello J.C."/>
            <person name="Coyne J.A."/>
            <person name="Daub J."/>
            <person name="David R.G."/>
            <person name="Delcher A.L."/>
            <person name="Delehaunty K."/>
            <person name="Do C.B."/>
            <person name="Ebling H."/>
            <person name="Edwards K."/>
            <person name="Eickbush T."/>
            <person name="Evans J.D."/>
            <person name="Filipski A."/>
            <person name="Findeiss S."/>
            <person name="Freyhult E."/>
            <person name="Fulton L."/>
            <person name="Fulton R."/>
            <person name="Garcia A.C."/>
            <person name="Gardiner A."/>
            <person name="Garfield D.A."/>
            <person name="Garvin B.E."/>
            <person name="Gibson G."/>
            <person name="Gilbert D."/>
            <person name="Gnerre S."/>
            <person name="Godfrey J."/>
            <person name="Good R."/>
            <person name="Gotea V."/>
            <person name="Gravely B."/>
            <person name="Greenberg A.J."/>
            <person name="Griffiths-Jones S."/>
            <person name="Gross S."/>
            <person name="Guigo R."/>
            <person name="Gustafson E.A."/>
            <person name="Haerty W."/>
            <person name="Hahn M.W."/>
            <person name="Halligan D.L."/>
            <person name="Halpern A.L."/>
            <person name="Halter G.M."/>
            <person name="Han M.V."/>
            <person name="Heger A."/>
            <person name="Hillier L."/>
            <person name="Hinrichs A.S."/>
            <person name="Holmes I."/>
            <person name="Hoskins R.A."/>
            <person name="Hubisz M.J."/>
            <person name="Hultmark D."/>
            <person name="Huntley M.A."/>
            <person name="Jaffe D.B."/>
            <person name="Jagadeeshan S."/>
            <person name="Jeck W.R."/>
            <person name="Johnson J."/>
            <person name="Jones C.D."/>
            <person name="Jordan W.C."/>
            <person name="Karpen G.H."/>
            <person name="Kataoka E."/>
            <person name="Keightley P.D."/>
            <person name="Kheradpour P."/>
            <person name="Kirkness E.F."/>
            <person name="Koerich L.B."/>
            <person name="Kristiansen K."/>
            <person name="Kudrna D."/>
            <person name="Kulathinal R.J."/>
            <person name="Kumar S."/>
            <person name="Kwok R."/>
            <person name="Lander E."/>
            <person name="Langley C.H."/>
            <person name="Lapoint R."/>
            <person name="Lazzaro B.P."/>
            <person name="Lee S.J."/>
            <person name="Levesque L."/>
            <person name="Li R."/>
            <person name="Lin C.F."/>
            <person name="Lin M.F."/>
            <person name="Lindblad-Toh K."/>
            <person name="Llopart A."/>
            <person name="Long M."/>
            <person name="Low L."/>
            <person name="Lozovsky E."/>
            <person name="Lu J."/>
            <person name="Luo M."/>
            <person name="Machado C.A."/>
            <person name="Makalowski W."/>
            <person name="Marzo M."/>
            <person name="Matsuda M."/>
            <person name="Matzkin L."/>
            <person name="McAllister B."/>
            <person name="McBride C.S."/>
            <person name="McKernan B."/>
            <person name="McKernan K."/>
            <person name="Mendez-Lago M."/>
            <person name="Minx P."/>
            <person name="Mollenhauer M.U."/>
            <person name="Montooth K."/>
            <person name="Mount S.M."/>
            <person name="Mu X."/>
            <person name="Myers E."/>
            <person name="Negre B."/>
            <person name="Newfeld S."/>
            <person name="Nielsen R."/>
            <person name="Noor M.A."/>
            <person name="O'Grady P."/>
            <person name="Pachter L."/>
            <person name="Papaceit M."/>
            <person name="Parisi M.J."/>
            <person name="Parisi M."/>
            <person name="Parts L."/>
            <person name="Pedersen J.S."/>
            <person name="Pesole G."/>
            <person name="Phillippy A.M."/>
            <person name="Ponting C.P."/>
            <person name="Pop M."/>
            <person name="Porcelli D."/>
            <person name="Powell J.R."/>
            <person name="Prohaska S."/>
            <person name="Pruitt K."/>
            <person name="Puig M."/>
            <person name="Quesneville H."/>
            <person name="Ram K.R."/>
            <person name="Rand D."/>
            <person name="Rasmussen M.D."/>
            <person name="Reed L.K."/>
            <person name="Reenan R."/>
            <person name="Reily A."/>
            <person name="Remington K.A."/>
            <person name="Rieger T.T."/>
            <person name="Ritchie M.G."/>
            <person name="Robin C."/>
            <person name="Rogers Y.H."/>
            <person name="Rohde C."/>
            <person name="Rozas J."/>
            <person name="Rubenfield M.J."/>
            <person name="Ruiz A."/>
            <person name="Russo S."/>
            <person name="Salzberg S.L."/>
            <person name="Sanchez-Gracia A."/>
            <person name="Saranga D.J."/>
            <person name="Sato H."/>
            <person name="Schaeffer S.W."/>
            <person name="Schatz M.C."/>
            <person name="Schlenke T."/>
            <person name="Schwartz R."/>
            <person name="Segarra C."/>
            <person name="Singh R.S."/>
            <person name="Sirot L."/>
            <person name="Sirota M."/>
            <person name="Sisneros N.B."/>
            <person name="Smith C.D."/>
            <person name="Smith T.F."/>
            <person name="Spieth J."/>
            <person name="Stage D.E."/>
            <person name="Stark A."/>
            <person name="Stephan W."/>
            <person name="Strausberg R.L."/>
            <person name="Strempel S."/>
            <person name="Sturgill D."/>
            <person name="Sutton G."/>
            <person name="Sutton G.G."/>
            <person name="Tao W."/>
            <person name="Teichmann S."/>
            <person name="Tobari Y.N."/>
            <person name="Tomimura Y."/>
            <person name="Tsolas J.M."/>
            <person name="Valente V.L."/>
            <person name="Venter E."/>
            <person name="Venter J.C."/>
            <person name="Vicario S."/>
            <person name="Vieira F.G."/>
            <person name="Vilella A.J."/>
            <person name="Villasante A."/>
            <person name="Walenz B."/>
            <person name="Wang J."/>
            <person name="Wasserman M."/>
            <person name="Watts T."/>
            <person name="Wilson D."/>
            <person name="Wilson R.K."/>
            <person name="Wing R.A."/>
            <person name="Wolfner M.F."/>
            <person name="Wong A."/>
            <person name="Wong G.K."/>
            <person name="Wu C.I."/>
            <person name="Wu G."/>
            <person name="Yamamoto D."/>
            <person name="Yang H.P."/>
            <person name="Yang S.P."/>
            <person name="Yorke J.A."/>
            <person name="Yoshida K."/>
            <person name="Zdobnov E."/>
            <person name="Zhang P."/>
            <person name="Zhang Y."/>
            <person name="Zimin A.V."/>
            <person name="Baldwin J."/>
            <person name="Abdouelleil A."/>
            <person name="Abdulkadir J."/>
            <person name="Abebe A."/>
            <person name="Abera B."/>
            <person name="Abreu J."/>
            <person name="Acer S.C."/>
            <person name="Aftuck L."/>
            <person name="Alexander A."/>
            <person name="An P."/>
            <person name="Anderson E."/>
            <person name="Anderson S."/>
            <person name="Arachi H."/>
            <person name="Azer M."/>
            <person name="Bachantsang P."/>
            <person name="Barry A."/>
            <person name="Bayul T."/>
            <person name="Berlin A."/>
            <person name="Bessette D."/>
            <person name="Bloom T."/>
            <person name="Blye J."/>
            <person name="Boguslavskiy L."/>
            <person name="Bonnet C."/>
            <person name="Boukhgalter B."/>
            <person name="Bourzgui I."/>
            <person name="Brown A."/>
            <person name="Cahill P."/>
            <person name="Channer S."/>
            <person name="Cheshatsang Y."/>
            <person name="Chuda L."/>
            <person name="Citroen M."/>
            <person name="Collymore A."/>
            <person name="Cooke P."/>
            <person name="Costello M."/>
            <person name="D'Aco K."/>
            <person name="Daza R."/>
            <person name="De Haan G."/>
            <person name="DeGray S."/>
            <person name="DeMaso C."/>
            <person name="Dhargay N."/>
            <person name="Dooley K."/>
            <person name="Dooley E."/>
            <person name="Doricent M."/>
            <person name="Dorje P."/>
            <person name="Dorjee K."/>
            <person name="Dupes A."/>
            <person name="Elong R."/>
            <person name="Falk J."/>
            <person name="Farina A."/>
            <person name="Faro S."/>
            <person name="Ferguson D."/>
            <person name="Fisher S."/>
            <person name="Foley C.D."/>
            <person name="Franke A."/>
            <person name="Friedrich D."/>
            <person name="Gadbois L."/>
            <person name="Gearin G."/>
            <person name="Gearin C.R."/>
            <person name="Giannoukos G."/>
            <person name="Goode T."/>
            <person name="Graham J."/>
            <person name="Grandbois E."/>
            <person name="Grewal S."/>
            <person name="Gyaltsen K."/>
            <person name="Hafez N."/>
            <person name="Hagos B."/>
            <person name="Hall J."/>
            <person name="Henson C."/>
            <person name="Hollinger A."/>
            <person name="Honan T."/>
            <person name="Huard M.D."/>
            <person name="Hughes L."/>
            <person name="Hurhula B."/>
            <person name="Husby M.E."/>
            <person name="Kamat A."/>
            <person name="Kanga B."/>
            <person name="Kashin S."/>
            <person name="Khazanovich D."/>
            <person name="Kisner P."/>
            <person name="Lance K."/>
            <person name="Lara M."/>
            <person name="Lee W."/>
            <person name="Lennon N."/>
            <person name="Letendre F."/>
            <person name="LeVine R."/>
            <person name="Lipovsky A."/>
            <person name="Liu X."/>
            <person name="Liu J."/>
            <person name="Liu S."/>
            <person name="Lokyitsang T."/>
            <person name="Lokyitsang Y."/>
            <person name="Lubonja R."/>
            <person name="Lui A."/>
            <person name="MacDonald P."/>
            <person name="Magnisalis V."/>
            <person name="Maru K."/>
            <person name="Matthews C."/>
            <person name="McCusker W."/>
            <person name="McDonough S."/>
            <person name="Mehta T."/>
            <person name="Meldrim J."/>
            <person name="Meneus L."/>
            <person name="Mihai O."/>
            <person name="Mihalev A."/>
            <person name="Mihova T."/>
            <person name="Mittelman R."/>
            <person name="Mlenga V."/>
            <person name="Montmayeur A."/>
            <person name="Mulrain L."/>
            <person name="Navidi A."/>
            <person name="Naylor J."/>
            <person name="Negash T."/>
            <person name="Nguyen T."/>
            <person name="Nguyen N."/>
            <person name="Nicol R."/>
            <person name="Norbu C."/>
            <person name="Norbu N."/>
            <person name="Novod N."/>
            <person name="O'Neill B."/>
            <person name="Osman S."/>
            <person name="Markiewicz E."/>
            <person name="Oyono O.L."/>
            <person name="Patti C."/>
            <person name="Phunkhang P."/>
            <person name="Pierre F."/>
            <person name="Priest M."/>
            <person name="Raghuraman S."/>
            <person name="Rege F."/>
            <person name="Reyes R."/>
            <person name="Rise C."/>
            <person name="Rogov P."/>
            <person name="Ross K."/>
            <person name="Ryan E."/>
            <person name="Settipalli S."/>
            <person name="Shea T."/>
            <person name="Sherpa N."/>
            <person name="Shi L."/>
            <person name="Shih D."/>
            <person name="Sparrow T."/>
            <person name="Spaulding J."/>
            <person name="Stalker J."/>
            <person name="Stange-Thomann N."/>
            <person name="Stavropoulos S."/>
            <person name="Stone C."/>
            <person name="Strader C."/>
            <person name="Tesfaye S."/>
            <person name="Thomson T."/>
            <person name="Thoulutsang Y."/>
            <person name="Thoulutsang D."/>
            <person name="Topham K."/>
            <person name="Topping I."/>
            <person name="Tsamla T."/>
            <person name="Vassiliev H."/>
            <person name="Vo A."/>
            <person name="Wangchuk T."/>
            <person name="Wangdi T."/>
            <person name="Weiand M."/>
            <person name="Wilkinson J."/>
            <person name="Wilson A."/>
            <person name="Yadav S."/>
            <person name="Young G."/>
            <person name="Yu Q."/>
            <person name="Zembek L."/>
            <person name="Zhong D."/>
            <person name="Zimmer A."/>
            <person name="Zwirko Z."/>
            <person name="Jaffe D.B."/>
            <person name="Alvarez P."/>
            <person name="Brockman W."/>
            <person name="Butler J."/>
            <person name="Chin C."/>
            <person name="Gnerre S."/>
            <person name="Grabherr M."/>
            <person name="Kleber M."/>
            <person name="Mauceli E."/>
            <person name="MacCallum I."/>
        </authorList>
    </citation>
    <scope>NUCLEOTIDE SEQUENCE [LARGE SCALE GENOMIC DNA]</scope>
    <source>
        <strain evidence="9">Tucson 14024-0371.13</strain>
    </source>
</reference>
<protein>
    <submittedName>
        <fullName evidence="8">Uncharacterized protein, isoform B</fullName>
    </submittedName>
</protein>
<dbReference type="PANTHER" id="PTHR13428">
    <property type="entry name" value="INNER NUCLEAR MEMBRANE PROTEIN MAN1 LEM DOMAIN CONTAINING PROTEIN"/>
    <property type="match status" value="1"/>
</dbReference>
<dbReference type="FunFam" id="1.10.720.40:FF:000001">
    <property type="entry name" value="LEM domain containing 2, isoform CRA_a"/>
    <property type="match status" value="1"/>
</dbReference>
<dbReference type="CTD" id="37838"/>
<keyword evidence="9" id="KW-1185">Reference proteome</keyword>
<evidence type="ECO:0000256" key="1">
    <source>
        <dbReference type="ARBA" id="ARBA00004473"/>
    </source>
</evidence>
<comment type="subcellular location">
    <subcellularLocation>
        <location evidence="1">Nucleus inner membrane</location>
        <topology evidence="1">Multi-pass membrane protein</topology>
    </subcellularLocation>
</comment>
<dbReference type="InterPro" id="IPR052277">
    <property type="entry name" value="INM_ESCRT-Associated"/>
</dbReference>
<dbReference type="GO" id="GO:0005637">
    <property type="term" value="C:nuclear inner membrane"/>
    <property type="evidence" value="ECO:0007669"/>
    <property type="project" value="UniProtKB-SubCell"/>
</dbReference>
<gene>
    <name evidence="8" type="primary">Dana\GF12894</name>
    <name evidence="8" type="synonym">dana_GLEANR_12911</name>
    <name evidence="8" type="ORF">GF12894</name>
</gene>
<dbReference type="eggNOG" id="KOG0147">
    <property type="taxonomic scope" value="Eukaryota"/>
</dbReference>
<dbReference type="GO" id="GO:0031490">
    <property type="term" value="F:chromatin DNA binding"/>
    <property type="evidence" value="ECO:0007669"/>
    <property type="project" value="TreeGrafter"/>
</dbReference>
<dbReference type="EMBL" id="CH902619">
    <property type="protein sequence ID" value="KPU76115.1"/>
    <property type="molecule type" value="Genomic_DNA"/>
</dbReference>
<dbReference type="PROSITE" id="PS50954">
    <property type="entry name" value="LEM"/>
    <property type="match status" value="1"/>
</dbReference>
<dbReference type="FunCoup" id="A0A0P8XN86">
    <property type="interactions" value="1578"/>
</dbReference>
<keyword evidence="4 6" id="KW-0472">Membrane</keyword>
<dbReference type="SUPFAM" id="SSF54928">
    <property type="entry name" value="RNA-binding domain, RBD"/>
    <property type="match status" value="1"/>
</dbReference>
<dbReference type="PANTHER" id="PTHR13428:SF12">
    <property type="entry name" value="INNER NUCLEAR MEMBRANE PROTEIN MAN1"/>
    <property type="match status" value="1"/>
</dbReference>
<proteinExistence type="predicted"/>
<dbReference type="InterPro" id="IPR041885">
    <property type="entry name" value="MAN1_winged_helix_dom"/>
</dbReference>
<dbReference type="InterPro" id="IPR034394">
    <property type="entry name" value="Man1_RRM"/>
</dbReference>
<dbReference type="Gene3D" id="3.30.70.330">
    <property type="match status" value="1"/>
</dbReference>
<dbReference type="SMR" id="A0A0P8XN86"/>
<dbReference type="STRING" id="7217.A0A0P8XN86"/>
<evidence type="ECO:0000313" key="8">
    <source>
        <dbReference type="EMBL" id="KPU76115.1"/>
    </source>
</evidence>
<keyword evidence="2 6" id="KW-0812">Transmembrane</keyword>
<dbReference type="Gene3D" id="1.10.10.1180">
    <property type="entry name" value="MAN1, winged-helix domain"/>
    <property type="match status" value="1"/>
</dbReference>
<evidence type="ECO:0000313" key="9">
    <source>
        <dbReference type="Proteomes" id="UP000007801"/>
    </source>
</evidence>
<organism evidence="8 9">
    <name type="scientific">Drosophila ananassae</name>
    <name type="common">Fruit fly</name>
    <dbReference type="NCBI Taxonomy" id="7217"/>
    <lineage>
        <taxon>Eukaryota</taxon>
        <taxon>Metazoa</taxon>
        <taxon>Ecdysozoa</taxon>
        <taxon>Arthropoda</taxon>
        <taxon>Hexapoda</taxon>
        <taxon>Insecta</taxon>
        <taxon>Pterygota</taxon>
        <taxon>Neoptera</taxon>
        <taxon>Endopterygota</taxon>
        <taxon>Diptera</taxon>
        <taxon>Brachycera</taxon>
        <taxon>Muscomorpha</taxon>
        <taxon>Ephydroidea</taxon>
        <taxon>Drosophilidae</taxon>
        <taxon>Drosophila</taxon>
        <taxon>Sophophora</taxon>
    </lineage>
</organism>
<dbReference type="CDD" id="cd12934">
    <property type="entry name" value="LEM"/>
    <property type="match status" value="1"/>
</dbReference>
<dbReference type="Pfam" id="PF03020">
    <property type="entry name" value="LEM"/>
    <property type="match status" value="1"/>
</dbReference>
<evidence type="ECO:0000256" key="5">
    <source>
        <dbReference type="ARBA" id="ARBA00023242"/>
    </source>
</evidence>
<name>A0A0P8XN86_DROAN</name>
<dbReference type="InterPro" id="IPR012677">
    <property type="entry name" value="Nucleotide-bd_a/b_plait_sf"/>
</dbReference>
<dbReference type="Proteomes" id="UP000007801">
    <property type="component" value="Unassembled WGS sequence"/>
</dbReference>
<dbReference type="SUPFAM" id="SSF63451">
    <property type="entry name" value="LEM domain"/>
    <property type="match status" value="1"/>
</dbReference>
<dbReference type="SMART" id="SM00540">
    <property type="entry name" value="LEM"/>
    <property type="match status" value="1"/>
</dbReference>
<evidence type="ECO:0000256" key="3">
    <source>
        <dbReference type="ARBA" id="ARBA00022989"/>
    </source>
</evidence>
<keyword evidence="5" id="KW-0539">Nucleus</keyword>
<accession>A0A0P8XN86</accession>
<feature type="domain" description="LEM" evidence="7">
    <location>
        <begin position="23"/>
        <end position="67"/>
    </location>
</feature>
<dbReference type="InterPro" id="IPR003887">
    <property type="entry name" value="LEM_dom"/>
</dbReference>
<sequence length="667" mass="75831">MLSVNGIFKFARLSIFEQAKMSTESLNSLSDLELHRKLIQSGFPNTPVTETTRAVLIEKLRKHTVADKRKRKSNKYVLYSKDQQEAPAYQYPQYSGFSNGVENNNDAELSRTSLVFSQRSFDECDSSPLHLSASKMYAPPPVVASNYDGDCSPHSLSLNGKYRQQCSMPYSIDTSNNYGKPSSKVKLSDGGVVNRLLSFRDATIQRKFNSKVPLTTQGSRVPQRGGRLNRFALSDLKQFFKNPDIRQSVIPQVLISLFLIFLTIITVLYVSKRFEQSPIDKAVLKYTLCNPNDVQLANERSNCIGKDSLKNALDMSEELIKHLNERARLHHCKDPSLSPTLEVNEFVRELLSNSKGNSANLQSNLLATKYLIAENPQWMIQLVDSSNSLGQDPYFELSEPSLPLKCIVLKKVTRFFTLIGTIFLVVLGFLLVYFAVVLYRVKQKEALMAVDQFTKDIINELIYHSSQSESPEVIISQLQEKFVPAKKRSKHLTAWNKALKQLEKNDSRVLFGMVNRDGKALRTIAWNRNLDKKDAGLVKKWQSPAFDNSNKIANPPTPCLKIRHMFDSSEINQANLKQSIVESIIEKVGPRCKICDVQLDIQSCCVYIRCASEEDAGMIHNEINGWWFDKRLISIKFLRLERYLSRFPVPSTDQIYFHPSEATNTHS</sequence>
<feature type="transmembrane region" description="Helical" evidence="6">
    <location>
        <begin position="415"/>
        <end position="439"/>
    </location>
</feature>
<dbReference type="OrthoDB" id="118234at2759"/>
<dbReference type="GO" id="GO:0030514">
    <property type="term" value="P:negative regulation of BMP signaling pathway"/>
    <property type="evidence" value="ECO:0007669"/>
    <property type="project" value="EnsemblMetazoa"/>
</dbReference>